<evidence type="ECO:0000256" key="1">
    <source>
        <dbReference type="SAM" id="Phobius"/>
    </source>
</evidence>
<keyword evidence="1" id="KW-1133">Transmembrane helix</keyword>
<dbReference type="EMBL" id="LAZL01000001">
    <property type="protein sequence ID" value="KMT67036.1"/>
    <property type="molecule type" value="Genomic_DNA"/>
</dbReference>
<gene>
    <name evidence="2" type="ORF">XM47_00050</name>
</gene>
<proteinExistence type="predicted"/>
<reference evidence="2 3" key="1">
    <citation type="submission" date="2015-04" db="EMBL/GenBank/DDBJ databases">
        <title>Draft Genome Sequence of the Novel Agar-Digesting Marine Bacterium Q1.</title>
        <authorList>
            <person name="Li Y."/>
            <person name="Li D."/>
            <person name="Chen G."/>
            <person name="Du Z."/>
        </authorList>
    </citation>
    <scope>NUCLEOTIDE SEQUENCE [LARGE SCALE GENOMIC DNA]</scope>
    <source>
        <strain evidence="2 3">Q1</strain>
    </source>
</reference>
<dbReference type="STRING" id="1513271.XM47_00050"/>
<dbReference type="Pfam" id="PF13385">
    <property type="entry name" value="Laminin_G_3"/>
    <property type="match status" value="1"/>
</dbReference>
<keyword evidence="3" id="KW-1185">Reference proteome</keyword>
<keyword evidence="1" id="KW-0812">Transmembrane</keyword>
<dbReference type="SUPFAM" id="SSF49899">
    <property type="entry name" value="Concanavalin A-like lectins/glucanases"/>
    <property type="match status" value="1"/>
</dbReference>
<sequence>MNRSDKFEKIRNIADAICAKEVNPEQINNLDNLLRGDPDAQQFYYDYIEMHIHMKAEVGPSMEVVRRRLQVDEVIFRPSTHNTENPQIATPTTTLNQITHHSASRRGVPIKWLIISILLTAAIAAVFALGFLHNEKQAGVAELFTEDALRIEGQGKIESNRIYPGIYSAIKPVTMMLTSGEELTLAKNTFIKLYNSAEIEIIRGHLSVKQATGKNLIFNTPSFTLHSGGEEISIDLTKQQAKVISSGTAHIQPKRWRPNHYWPFESDSDRVADYAGNAFGILSTGVTKVNGLVGNNAFLFNNSANARINVGSGGGTVPATGSFSVIDGVTIEALIVPHFKGQESVTVDNYVPEQDQIFRKDQTDKHHRMLLSLKNARPNSHIWPNNKIKGNTIAFGMYLIGHGYHTLLLPLDGKQGRPSLKQLKDGKAHHVVASYDVSTGLKAIFVDGKMQASYQYPKGTKMISGGSGMANIGNSPNRKDDREAYAGIIDEVAFYDFALPPYMIKQHYEAAMKGKNYFNVNLADGSLPLNINIPIPENEVVYIDSQTGLINRTEPIAQ</sequence>
<dbReference type="AlphaFoldDB" id="A0A0J8JQP3"/>
<evidence type="ECO:0000313" key="2">
    <source>
        <dbReference type="EMBL" id="KMT67036.1"/>
    </source>
</evidence>
<protein>
    <recommendedName>
        <fullName evidence="4">LamG-like jellyroll fold domain-containing protein</fullName>
    </recommendedName>
</protein>
<evidence type="ECO:0000313" key="3">
    <source>
        <dbReference type="Proteomes" id="UP000037600"/>
    </source>
</evidence>
<dbReference type="RefSeq" id="WP_048687927.1">
    <property type="nucleotide sequence ID" value="NZ_KQ130482.1"/>
</dbReference>
<dbReference type="OrthoDB" id="261210at2"/>
<name>A0A0J8JQP3_9ALTE</name>
<feature type="transmembrane region" description="Helical" evidence="1">
    <location>
        <begin position="112"/>
        <end position="132"/>
    </location>
</feature>
<keyword evidence="1" id="KW-0472">Membrane</keyword>
<dbReference type="Proteomes" id="UP000037600">
    <property type="component" value="Unassembled WGS sequence"/>
</dbReference>
<accession>A0A0J8JQP3</accession>
<comment type="caution">
    <text evidence="2">The sequence shown here is derived from an EMBL/GenBank/DDBJ whole genome shotgun (WGS) entry which is preliminary data.</text>
</comment>
<evidence type="ECO:0008006" key="4">
    <source>
        <dbReference type="Google" id="ProtNLM"/>
    </source>
</evidence>
<dbReference type="InterPro" id="IPR013320">
    <property type="entry name" value="ConA-like_dom_sf"/>
</dbReference>
<organism evidence="2 3">
    <name type="scientific">Catenovulum maritimum</name>
    <dbReference type="NCBI Taxonomy" id="1513271"/>
    <lineage>
        <taxon>Bacteria</taxon>
        <taxon>Pseudomonadati</taxon>
        <taxon>Pseudomonadota</taxon>
        <taxon>Gammaproteobacteria</taxon>
        <taxon>Alteromonadales</taxon>
        <taxon>Alteromonadaceae</taxon>
        <taxon>Catenovulum</taxon>
    </lineage>
</organism>
<dbReference type="PATRIC" id="fig|1513271.3.peg.9"/>
<dbReference type="Gene3D" id="2.60.120.200">
    <property type="match status" value="1"/>
</dbReference>